<dbReference type="Proteomes" id="UP000008851">
    <property type="component" value="Chromosome"/>
</dbReference>
<dbReference type="EMBL" id="CP003057">
    <property type="protein sequence ID" value="AEQ94377.1"/>
    <property type="molecule type" value="Genomic_DNA"/>
</dbReference>
<name>G7TIT4_XANOB</name>
<proteinExistence type="predicted"/>
<accession>G7TIT4</accession>
<gene>
    <name evidence="1" type="ORF">XOC_0119</name>
</gene>
<dbReference type="PROSITE" id="PS51257">
    <property type="entry name" value="PROKAR_LIPOPROTEIN"/>
    <property type="match status" value="1"/>
</dbReference>
<evidence type="ECO:0000313" key="2">
    <source>
        <dbReference type="Proteomes" id="UP000008851"/>
    </source>
</evidence>
<organism evidence="1 2">
    <name type="scientific">Xanthomonas oryzae pv. oryzicola (strain BLS256)</name>
    <dbReference type="NCBI Taxonomy" id="383407"/>
    <lineage>
        <taxon>Bacteria</taxon>
        <taxon>Pseudomonadati</taxon>
        <taxon>Pseudomonadota</taxon>
        <taxon>Gammaproteobacteria</taxon>
        <taxon>Lysobacterales</taxon>
        <taxon>Lysobacteraceae</taxon>
        <taxon>Xanthomonas</taxon>
    </lineage>
</organism>
<evidence type="ECO:0000313" key="1">
    <source>
        <dbReference type="EMBL" id="AEQ94377.1"/>
    </source>
</evidence>
<sequence>MVRKVFLRASLLMLAPSSISCLRHRSGAAGITPVGQSLSNWHCTQ</sequence>
<dbReference type="HOGENOM" id="CLU_3206994_0_0_6"/>
<dbReference type="KEGG" id="xor:XOC_0119"/>
<protein>
    <submittedName>
        <fullName evidence="1">Lipoprotein, putative</fullName>
    </submittedName>
</protein>
<reference evidence="1 2" key="1">
    <citation type="journal article" date="2011" name="J. Bacteriol.">
        <title>Two new complete genome sequences offer insight into host and tissue specificity of plant pathogenic Xanthomonas spp.</title>
        <authorList>
            <person name="Bogdanove A.J."/>
            <person name="Koebnik R."/>
            <person name="Lu H."/>
            <person name="Furutani A."/>
            <person name="Angiuoli S.V."/>
            <person name="Patil P.B."/>
            <person name="Van Sluys M.A."/>
            <person name="Ryan R.P."/>
            <person name="Meyer D.F."/>
            <person name="Han S.W."/>
            <person name="Aparna G."/>
            <person name="Rajaram M."/>
            <person name="Delcher A.L."/>
            <person name="Phillippy A.M."/>
            <person name="Puiu D."/>
            <person name="Schatz M.C."/>
            <person name="Shumway M."/>
            <person name="Sommer D.D."/>
            <person name="Trapnell C."/>
            <person name="Benahmed F."/>
            <person name="Dimitrov G."/>
            <person name="Madupu R."/>
            <person name="Radune D."/>
            <person name="Sullivan S."/>
            <person name="Jha G."/>
            <person name="Ishihara H."/>
            <person name="Lee S.W."/>
            <person name="Pandey A."/>
            <person name="Sharma V."/>
            <person name="Sriariyanun M."/>
            <person name="Szurek B."/>
            <person name="Vera-Cruz C.M."/>
            <person name="Dorman K.S."/>
            <person name="Ronald P.C."/>
            <person name="Verdier V."/>
            <person name="Dow J.M."/>
            <person name="Sonti R.V."/>
            <person name="Tsuge S."/>
            <person name="Brendel V.P."/>
            <person name="Rabinowicz P.D."/>
            <person name="Leach J.E."/>
            <person name="White F.F."/>
            <person name="Salzberg S.L."/>
        </authorList>
    </citation>
    <scope>NUCLEOTIDE SEQUENCE [LARGE SCALE GENOMIC DNA]</scope>
    <source>
        <strain evidence="1 2">BLS256</strain>
    </source>
</reference>
<keyword evidence="1" id="KW-0449">Lipoprotein</keyword>
<dbReference type="AlphaFoldDB" id="G7TIT4"/>